<evidence type="ECO:0000313" key="1">
    <source>
        <dbReference type="EMBL" id="MBB5138858.1"/>
    </source>
</evidence>
<proteinExistence type="predicted"/>
<dbReference type="Proteomes" id="UP000578449">
    <property type="component" value="Unassembled WGS sequence"/>
</dbReference>
<dbReference type="AlphaFoldDB" id="A0A840PH15"/>
<evidence type="ECO:0000313" key="2">
    <source>
        <dbReference type="Proteomes" id="UP000578449"/>
    </source>
</evidence>
<comment type="caution">
    <text evidence="1">The sequence shown here is derived from an EMBL/GenBank/DDBJ whole genome shotgun (WGS) entry which is preliminary data.</text>
</comment>
<gene>
    <name evidence="1" type="ORF">HNP84_008616</name>
</gene>
<name>A0A840PH15_9ACTN</name>
<dbReference type="EMBL" id="JACHGN010000025">
    <property type="protein sequence ID" value="MBB5138858.1"/>
    <property type="molecule type" value="Genomic_DNA"/>
</dbReference>
<organism evidence="1 2">
    <name type="scientific">Thermocatellispora tengchongensis</name>
    <dbReference type="NCBI Taxonomy" id="1073253"/>
    <lineage>
        <taxon>Bacteria</taxon>
        <taxon>Bacillati</taxon>
        <taxon>Actinomycetota</taxon>
        <taxon>Actinomycetes</taxon>
        <taxon>Streptosporangiales</taxon>
        <taxon>Streptosporangiaceae</taxon>
        <taxon>Thermocatellispora</taxon>
    </lineage>
</organism>
<keyword evidence="2" id="KW-1185">Reference proteome</keyword>
<reference evidence="1 2" key="1">
    <citation type="submission" date="2020-08" db="EMBL/GenBank/DDBJ databases">
        <title>Genomic Encyclopedia of Type Strains, Phase IV (KMG-IV): sequencing the most valuable type-strain genomes for metagenomic binning, comparative biology and taxonomic classification.</title>
        <authorList>
            <person name="Goeker M."/>
        </authorList>
    </citation>
    <scope>NUCLEOTIDE SEQUENCE [LARGE SCALE GENOMIC DNA]</scope>
    <source>
        <strain evidence="1 2">DSM 45615</strain>
    </source>
</reference>
<protein>
    <submittedName>
        <fullName evidence="1">Uncharacterized protein</fullName>
    </submittedName>
</protein>
<sequence length="114" mass="12468">MEVVFPSPIRPRIAITAEYAAKLLRVQLGRHGIAADLHMGCGLAVVLVSADLTVWTNGRWFRWPSGMWTLQGRPVYAFSPVVDVATTADRIAAQRRGVAYRPFPYTSPDGGDGV</sequence>
<dbReference type="RefSeq" id="WP_185055709.1">
    <property type="nucleotide sequence ID" value="NZ_BAABIX010000069.1"/>
</dbReference>
<accession>A0A840PH15</accession>